<reference evidence="2 3" key="1">
    <citation type="submission" date="2018-10" db="EMBL/GenBank/DDBJ databases">
        <title>Butyricimonas faecalis sp. nov., isolated from human faeces and emended description of the genus Butyricimonas.</title>
        <authorList>
            <person name="Le Roy T."/>
            <person name="Van der Smissen P."/>
            <person name="Paquot A."/>
            <person name="Delzenne N."/>
            <person name="Muccioli G."/>
            <person name="Collet J.-F."/>
            <person name="Cani P.D."/>
        </authorList>
    </citation>
    <scope>NUCLEOTIDE SEQUENCE [LARGE SCALE GENOMIC DNA]</scope>
    <source>
        <strain evidence="2 3">H184</strain>
    </source>
</reference>
<protein>
    <submittedName>
        <fullName evidence="2">Uncharacterized protein</fullName>
    </submittedName>
</protein>
<dbReference type="AlphaFoldDB" id="A0A3S9VYV8"/>
<organism evidence="2 3">
    <name type="scientific">Butyricimonas faecalis</name>
    <dbReference type="NCBI Taxonomy" id="2093856"/>
    <lineage>
        <taxon>Bacteria</taxon>
        <taxon>Pseudomonadati</taxon>
        <taxon>Bacteroidota</taxon>
        <taxon>Bacteroidia</taxon>
        <taxon>Bacteroidales</taxon>
        <taxon>Odoribacteraceae</taxon>
        <taxon>Butyricimonas</taxon>
    </lineage>
</organism>
<feature type="compositionally biased region" description="Basic and acidic residues" evidence="1">
    <location>
        <begin position="48"/>
        <end position="57"/>
    </location>
</feature>
<feature type="region of interest" description="Disordered" evidence="1">
    <location>
        <begin position="38"/>
        <end position="57"/>
    </location>
</feature>
<dbReference type="Proteomes" id="UP000270673">
    <property type="component" value="Chromosome"/>
</dbReference>
<evidence type="ECO:0000313" key="2">
    <source>
        <dbReference type="EMBL" id="AZS31692.1"/>
    </source>
</evidence>
<gene>
    <name evidence="2" type="ORF">D8S85_20485</name>
</gene>
<proteinExistence type="predicted"/>
<evidence type="ECO:0000313" key="3">
    <source>
        <dbReference type="Proteomes" id="UP000270673"/>
    </source>
</evidence>
<dbReference type="KEGG" id="buy:D8S85_20485"/>
<sequence length="80" mass="9498">MQPDIIANKQNSNKDNLFFILSCIFPFSSEFTKTRIEPTFKQKKKRSEKSPPHIRENSSLHSKYKINNLYTILDFLFFPV</sequence>
<dbReference type="EMBL" id="CP032819">
    <property type="protein sequence ID" value="AZS31692.1"/>
    <property type="molecule type" value="Genomic_DNA"/>
</dbReference>
<evidence type="ECO:0000256" key="1">
    <source>
        <dbReference type="SAM" id="MobiDB-lite"/>
    </source>
</evidence>
<accession>A0A3S9VYV8</accession>
<name>A0A3S9VYV8_9BACT</name>
<keyword evidence="3" id="KW-1185">Reference proteome</keyword>